<name>A0A7J6NPT4_PEROL</name>
<evidence type="ECO:0000313" key="2">
    <source>
        <dbReference type="Proteomes" id="UP000541610"/>
    </source>
</evidence>
<dbReference type="OrthoDB" id="427714at2759"/>
<dbReference type="AlphaFoldDB" id="A0A7J6NPT4"/>
<organism evidence="1 2">
    <name type="scientific">Perkinsus olseni</name>
    <name type="common">Perkinsus atlanticus</name>
    <dbReference type="NCBI Taxonomy" id="32597"/>
    <lineage>
        <taxon>Eukaryota</taxon>
        <taxon>Sar</taxon>
        <taxon>Alveolata</taxon>
        <taxon>Perkinsozoa</taxon>
        <taxon>Perkinsea</taxon>
        <taxon>Perkinsida</taxon>
        <taxon>Perkinsidae</taxon>
        <taxon>Perkinsus</taxon>
    </lineage>
</organism>
<sequence length="485" mass="53059">MSATADFTAWTESLREANLQMLTGDRRGVSNNIERLREIIKRFSGTPQELLELLRAIVGDAQMTVPLALILDHTKENGTEQWYAVGEEWLAREADVRMLEFVPGDMRNIVGLLLRHSLGSPRADLVPTFLRSVLERHAEQLPAILTSVHCEVMHVCVRADELALARWIAERSANISALGRGVSEADYRRWWYEVALSFAPTDVTTAISAAQRAFEPRVDPTKGDKATRSSNDAWVPCTRALHLYVVLRMIDLGGSVGSPASVALGNLFPRGVPSHLKKYVGGMLAGGRRGDSAQDVTGDAMLVELARHQTADLSGSTPRGDHRSEGVKAVIGKLITMSISASEGNRHNQARDSAEGLDEQARRLLGSEGLLGLVESRLLPLIENRRALGMIKEISEVYSHVPLERVIGMIGLPQTPEGAERFAVLVDLFNSCRSLCGTSELKVADGFVIFQRKRPADVNVAKTSRCMDVALNSIGLPRSSREGMA</sequence>
<comment type="caution">
    <text evidence="1">The sequence shown here is derived from an EMBL/GenBank/DDBJ whole genome shotgun (WGS) entry which is preliminary data.</text>
</comment>
<evidence type="ECO:0000313" key="1">
    <source>
        <dbReference type="EMBL" id="KAF4685884.1"/>
    </source>
</evidence>
<accession>A0A7J6NPT4</accession>
<gene>
    <name evidence="1" type="ORF">FOZ60_005957</name>
</gene>
<dbReference type="Proteomes" id="UP000541610">
    <property type="component" value="Unassembled WGS sequence"/>
</dbReference>
<dbReference type="EMBL" id="JABANP010000244">
    <property type="protein sequence ID" value="KAF4685884.1"/>
    <property type="molecule type" value="Genomic_DNA"/>
</dbReference>
<reference evidence="1 2" key="1">
    <citation type="submission" date="2020-04" db="EMBL/GenBank/DDBJ databases">
        <title>Perkinsus olseni comparative genomics.</title>
        <authorList>
            <person name="Bogema D.R."/>
        </authorList>
    </citation>
    <scope>NUCLEOTIDE SEQUENCE [LARGE SCALE GENOMIC DNA]</scope>
    <source>
        <strain evidence="1">00978-12</strain>
    </source>
</reference>
<proteinExistence type="predicted"/>
<protein>
    <submittedName>
        <fullName evidence="1">Uncharacterized protein</fullName>
    </submittedName>
</protein>